<dbReference type="Gene3D" id="2.130.10.10">
    <property type="entry name" value="YVTN repeat-like/Quinoprotein amine dehydrogenase"/>
    <property type="match status" value="2"/>
</dbReference>
<dbReference type="InterPro" id="IPR036322">
    <property type="entry name" value="WD40_repeat_dom_sf"/>
</dbReference>
<dbReference type="InterPro" id="IPR015943">
    <property type="entry name" value="WD40/YVTN_repeat-like_dom_sf"/>
</dbReference>
<feature type="repeat" description="WD" evidence="4">
    <location>
        <begin position="207"/>
        <end position="229"/>
    </location>
</feature>
<dbReference type="SUPFAM" id="SSF50978">
    <property type="entry name" value="WD40 repeat-like"/>
    <property type="match status" value="1"/>
</dbReference>
<feature type="coiled-coil region" evidence="6">
    <location>
        <begin position="446"/>
        <end position="473"/>
    </location>
</feature>
<dbReference type="SMR" id="A0A1M2VQJ8"/>
<dbReference type="OMA" id="GVNARIY"/>
<dbReference type="Pfam" id="PF00400">
    <property type="entry name" value="WD40"/>
    <property type="match status" value="3"/>
</dbReference>
<evidence type="ECO:0000256" key="5">
    <source>
        <dbReference type="RuleBase" id="RU369067"/>
    </source>
</evidence>
<dbReference type="PROSITE" id="PS50294">
    <property type="entry name" value="WD_REPEATS_REGION"/>
    <property type="match status" value="1"/>
</dbReference>
<organism evidence="8 9">
    <name type="scientific">Trametes pubescens</name>
    <name type="common">White-rot fungus</name>
    <dbReference type="NCBI Taxonomy" id="154538"/>
    <lineage>
        <taxon>Eukaryota</taxon>
        <taxon>Fungi</taxon>
        <taxon>Dikarya</taxon>
        <taxon>Basidiomycota</taxon>
        <taxon>Agaricomycotina</taxon>
        <taxon>Agaricomycetes</taxon>
        <taxon>Polyporales</taxon>
        <taxon>Polyporaceae</taxon>
        <taxon>Trametes</taxon>
    </lineage>
</organism>
<keyword evidence="3" id="KW-0677">Repeat</keyword>
<keyword evidence="5" id="KW-0539">Nucleus</keyword>
<evidence type="ECO:0000256" key="1">
    <source>
        <dbReference type="ARBA" id="ARBA00010143"/>
    </source>
</evidence>
<evidence type="ECO:0000256" key="7">
    <source>
        <dbReference type="SAM" id="MobiDB-lite"/>
    </source>
</evidence>
<keyword evidence="6" id="KW-0175">Coiled coil</keyword>
<accession>A0A1M2VQJ8</accession>
<comment type="subunit">
    <text evidence="5">Component of the RIX1 complex, composed of IPI1, RIX1/IPI2 and IPI3 in a 1:2:2 stoichiometry. The complex interacts (via RIX1) with MDN1 (via its hexameric AAA ATPase ring) and the pre-60S ribosome particles.</text>
</comment>
<gene>
    <name evidence="8" type="ORF">TRAPUB_13716</name>
</gene>
<comment type="function">
    <text evidence="5">Component of the RIX1 complex required for processing of ITS2 sequences from 35S pre-rRNA.</text>
</comment>
<dbReference type="PANTHER" id="PTHR18763">
    <property type="entry name" value="WD-REPEAT PROTEIN 18"/>
    <property type="match status" value="1"/>
</dbReference>
<dbReference type="OrthoDB" id="756370at2759"/>
<proteinExistence type="inferred from homology"/>
<feature type="compositionally biased region" description="Basic and acidic residues" evidence="7">
    <location>
        <begin position="487"/>
        <end position="499"/>
    </location>
</feature>
<evidence type="ECO:0000256" key="2">
    <source>
        <dbReference type="ARBA" id="ARBA00022574"/>
    </source>
</evidence>
<name>A0A1M2VQJ8_TRAPU</name>
<evidence type="ECO:0000313" key="9">
    <source>
        <dbReference type="Proteomes" id="UP000184267"/>
    </source>
</evidence>
<dbReference type="PROSITE" id="PS50082">
    <property type="entry name" value="WD_REPEATS_2"/>
    <property type="match status" value="2"/>
</dbReference>
<evidence type="ECO:0000256" key="6">
    <source>
        <dbReference type="SAM" id="Coils"/>
    </source>
</evidence>
<dbReference type="GO" id="GO:0006364">
    <property type="term" value="P:rRNA processing"/>
    <property type="evidence" value="ECO:0007669"/>
    <property type="project" value="UniProtKB-UniRule"/>
</dbReference>
<comment type="similarity">
    <text evidence="1 5">Belongs to the WD repeat IPI3/WDR18 family.</text>
</comment>
<dbReference type="STRING" id="154538.A0A1M2VQJ8"/>
<dbReference type="SMART" id="SM00320">
    <property type="entry name" value="WD40"/>
    <property type="match status" value="5"/>
</dbReference>
<comment type="caution">
    <text evidence="8">The sequence shown here is derived from an EMBL/GenBank/DDBJ whole genome shotgun (WGS) entry which is preliminary data.</text>
</comment>
<keyword evidence="2 4" id="KW-0853">WD repeat</keyword>
<dbReference type="GO" id="GO:0120330">
    <property type="term" value="C:rixosome complex"/>
    <property type="evidence" value="ECO:0007669"/>
    <property type="project" value="UniProtKB-UniRule"/>
</dbReference>
<evidence type="ECO:0000313" key="8">
    <source>
        <dbReference type="EMBL" id="OJT09846.1"/>
    </source>
</evidence>
<dbReference type="InterPro" id="IPR001680">
    <property type="entry name" value="WD40_rpt"/>
</dbReference>
<feature type="region of interest" description="Disordered" evidence="7">
    <location>
        <begin position="487"/>
        <end position="523"/>
    </location>
</feature>
<dbReference type="PANTHER" id="PTHR18763:SF0">
    <property type="entry name" value="WD REPEAT-CONTAINING PROTEIN 18"/>
    <property type="match status" value="1"/>
</dbReference>
<reference evidence="8 9" key="1">
    <citation type="submission" date="2016-10" db="EMBL/GenBank/DDBJ databases">
        <title>Genome sequence of the basidiomycete white-rot fungus Trametes pubescens.</title>
        <authorList>
            <person name="Makela M.R."/>
            <person name="Granchi Z."/>
            <person name="Peng M."/>
            <person name="De Vries R.P."/>
            <person name="Grigoriev I."/>
            <person name="Riley R."/>
            <person name="Hilden K."/>
        </authorList>
    </citation>
    <scope>NUCLEOTIDE SEQUENCE [LARGE SCALE GENOMIC DNA]</scope>
    <source>
        <strain evidence="8 9">FBCC735</strain>
    </source>
</reference>
<dbReference type="AlphaFoldDB" id="A0A1M2VQJ8"/>
<evidence type="ECO:0000256" key="4">
    <source>
        <dbReference type="PROSITE-ProRule" id="PRU00221"/>
    </source>
</evidence>
<dbReference type="GO" id="GO:0006261">
    <property type="term" value="P:DNA-templated DNA replication"/>
    <property type="evidence" value="ECO:0007669"/>
    <property type="project" value="TreeGrafter"/>
</dbReference>
<protein>
    <recommendedName>
        <fullName evidence="5">Pre-rRNA-processing protein IPI3</fullName>
    </recommendedName>
</protein>
<keyword evidence="9" id="KW-1185">Reference proteome</keyword>
<dbReference type="GO" id="GO:0005656">
    <property type="term" value="C:nuclear pre-replicative complex"/>
    <property type="evidence" value="ECO:0007669"/>
    <property type="project" value="TreeGrafter"/>
</dbReference>
<keyword evidence="5" id="KW-0698">rRNA processing</keyword>
<feature type="repeat" description="WD" evidence="4">
    <location>
        <begin position="133"/>
        <end position="166"/>
    </location>
</feature>
<dbReference type="EMBL" id="MNAD01000876">
    <property type="protein sequence ID" value="OJT09846.1"/>
    <property type="molecule type" value="Genomic_DNA"/>
</dbReference>
<dbReference type="InterPro" id="IPR045227">
    <property type="entry name" value="WDR18/Ipi3/RID3"/>
</dbReference>
<dbReference type="Proteomes" id="UP000184267">
    <property type="component" value="Unassembled WGS sequence"/>
</dbReference>
<evidence type="ECO:0000256" key="3">
    <source>
        <dbReference type="ARBA" id="ARBA00022737"/>
    </source>
</evidence>
<sequence>MHLNESILCATVPSTSSSGPGTLSLHDIQTGTSLATWKQTSAGTHCTAAVQSRDGQGGFMLAAQQDKSIMNVYTFQKDQLALKIVLPEKLTAITVDPKGKYCAGATAQGRIFLWEARTLPFAVIASGIMYNSWDAHYRQVNVLRFTQDAAALVAGSEDSGVSVWSIPRLLDETLQNELPTPYCSFTDHTLPVTDVICGVGAFPSCRILTASVDHTVKVWDPASKTLLTTFYFPQPIKCIAWDPTERLFFAASADGSIHQVNLFRQREDKFSRAAMEAVGGAGVSDVIRINDVDPKDARKRLISVGETVTTMVITLTGSMLLAGTSSGLIHIYDIASHQLLRTLSSHKGMTVTHISTMLRPPDLVGHISLTLGAGSAGDARENIPVRPVAPFQRIRDAKAREAHEVSLILPHQMASTGAFFSYSREELIKDHAFFVQPSAVGPEATGVSLQSRVSELESEVTRLREQLGKAKGINDVMWETVVQRMVAEGKEKGQDKGRENGAGTNEDGAEQGEGGRRRKRNRT</sequence>
<comment type="subcellular location">
    <subcellularLocation>
        <location evidence="5">Nucleus</location>
    </subcellularLocation>
</comment>